<comment type="function">
    <text evidence="1">PPIases accelerate the folding of proteins. It catalyzes the cis-trans isomerization of proline imidic peptide bonds in oligopeptides.</text>
</comment>
<dbReference type="EMBL" id="QTTT01000001">
    <property type="protein sequence ID" value="REE94671.1"/>
    <property type="molecule type" value="Genomic_DNA"/>
</dbReference>
<feature type="transmembrane region" description="Helical" evidence="3">
    <location>
        <begin position="34"/>
        <end position="56"/>
    </location>
</feature>
<accession>A0A3D9SSI4</accession>
<evidence type="ECO:0000313" key="5">
    <source>
        <dbReference type="EMBL" id="REE94671.1"/>
    </source>
</evidence>
<dbReference type="InterPro" id="IPR029000">
    <property type="entry name" value="Cyclophilin-like_dom_sf"/>
</dbReference>
<dbReference type="RefSeq" id="WP_116020583.1">
    <property type="nucleotide sequence ID" value="NZ_QTTT01000001.1"/>
</dbReference>
<gene>
    <name evidence="5" type="ORF">DFJ69_0019</name>
</gene>
<feature type="compositionally biased region" description="Basic and acidic residues" evidence="2">
    <location>
        <begin position="13"/>
        <end position="28"/>
    </location>
</feature>
<feature type="region of interest" description="Disordered" evidence="2">
    <location>
        <begin position="62"/>
        <end position="82"/>
    </location>
</feature>
<keyword evidence="3" id="KW-0812">Transmembrane</keyword>
<evidence type="ECO:0000259" key="4">
    <source>
        <dbReference type="PROSITE" id="PS50072"/>
    </source>
</evidence>
<comment type="caution">
    <text evidence="5">The sequence shown here is derived from an EMBL/GenBank/DDBJ whole genome shotgun (WGS) entry which is preliminary data.</text>
</comment>
<proteinExistence type="predicted"/>
<reference evidence="5 6" key="1">
    <citation type="submission" date="2018-08" db="EMBL/GenBank/DDBJ databases">
        <title>Sequencing the genomes of 1000 actinobacteria strains.</title>
        <authorList>
            <person name="Klenk H.-P."/>
        </authorList>
    </citation>
    <scope>NUCLEOTIDE SEQUENCE [LARGE SCALE GENOMIC DNA]</scope>
    <source>
        <strain evidence="5 6">DSM 43927</strain>
    </source>
</reference>
<sequence length="267" mass="27622">MAGKDRKKQLAKQRYERQQARRAAEARQARRVRVVGSAVAVAVIAGGGAGIVALVGGDDGAKAGTNADPTPTGPPPTDGAPKQAISLTKVDLKTDADGGTAECKYHDSQDDQNPPKGLDKPPATAAHTGKVKATIKTTLGNVGVELDAAKAPCTVNSFAHLAKEKFFEKSKCHRLTTGGLAVLQCGDPTGTGMGGPGYRFANENTKGAKYTRGVLAMAHSTQPDSNGSQFFIVYKDSQLPADYTIFGKITSGMDVIDKVAGAGVAAQ</sequence>
<dbReference type="PROSITE" id="PS50072">
    <property type="entry name" value="CSA_PPIASE_2"/>
    <property type="match status" value="1"/>
</dbReference>
<evidence type="ECO:0000256" key="1">
    <source>
        <dbReference type="ARBA" id="ARBA00002388"/>
    </source>
</evidence>
<evidence type="ECO:0000256" key="3">
    <source>
        <dbReference type="SAM" id="Phobius"/>
    </source>
</evidence>
<feature type="region of interest" description="Disordered" evidence="2">
    <location>
        <begin position="1"/>
        <end position="32"/>
    </location>
</feature>
<dbReference type="CDD" id="cd00317">
    <property type="entry name" value="cyclophilin"/>
    <property type="match status" value="1"/>
</dbReference>
<dbReference type="GO" id="GO:0003755">
    <property type="term" value="F:peptidyl-prolyl cis-trans isomerase activity"/>
    <property type="evidence" value="ECO:0007669"/>
    <property type="project" value="InterPro"/>
</dbReference>
<dbReference type="InterPro" id="IPR044666">
    <property type="entry name" value="Cyclophilin_A-like"/>
</dbReference>
<dbReference type="InterPro" id="IPR002130">
    <property type="entry name" value="Cyclophilin-type_PPIase_dom"/>
</dbReference>
<dbReference type="PANTHER" id="PTHR45625:SF3">
    <property type="entry name" value="PEPTIDYL-PROLYL CIS-TRANS ISOMERASE B-RELATED"/>
    <property type="match status" value="1"/>
</dbReference>
<keyword evidence="3" id="KW-0472">Membrane</keyword>
<dbReference type="PANTHER" id="PTHR45625">
    <property type="entry name" value="PEPTIDYL-PROLYL CIS-TRANS ISOMERASE-RELATED"/>
    <property type="match status" value="1"/>
</dbReference>
<name>A0A3D9SSI4_9ACTN</name>
<dbReference type="Proteomes" id="UP000256661">
    <property type="component" value="Unassembled WGS sequence"/>
</dbReference>
<dbReference type="Pfam" id="PF00160">
    <property type="entry name" value="Pro_isomerase"/>
    <property type="match status" value="1"/>
</dbReference>
<evidence type="ECO:0000256" key="2">
    <source>
        <dbReference type="SAM" id="MobiDB-lite"/>
    </source>
</evidence>
<feature type="compositionally biased region" description="Basic residues" evidence="2">
    <location>
        <begin position="1"/>
        <end position="11"/>
    </location>
</feature>
<dbReference type="Gene3D" id="2.40.100.10">
    <property type="entry name" value="Cyclophilin-like"/>
    <property type="match status" value="1"/>
</dbReference>
<evidence type="ECO:0000313" key="6">
    <source>
        <dbReference type="Proteomes" id="UP000256661"/>
    </source>
</evidence>
<dbReference type="SUPFAM" id="SSF50891">
    <property type="entry name" value="Cyclophilin-like"/>
    <property type="match status" value="1"/>
</dbReference>
<dbReference type="OrthoDB" id="5507614at2"/>
<feature type="domain" description="PPIase cyclophilin-type" evidence="4">
    <location>
        <begin position="137"/>
        <end position="267"/>
    </location>
</feature>
<organism evidence="5 6">
    <name type="scientific">Thermomonospora umbrina</name>
    <dbReference type="NCBI Taxonomy" id="111806"/>
    <lineage>
        <taxon>Bacteria</taxon>
        <taxon>Bacillati</taxon>
        <taxon>Actinomycetota</taxon>
        <taxon>Actinomycetes</taxon>
        <taxon>Streptosporangiales</taxon>
        <taxon>Thermomonosporaceae</taxon>
        <taxon>Thermomonospora</taxon>
    </lineage>
</organism>
<feature type="region of interest" description="Disordered" evidence="2">
    <location>
        <begin position="98"/>
        <end position="129"/>
    </location>
</feature>
<protein>
    <submittedName>
        <fullName evidence="5">Peptidyl-prolyl cis-trans isomerase B (Cyclophilin B)</fullName>
    </submittedName>
</protein>
<keyword evidence="6" id="KW-1185">Reference proteome</keyword>
<dbReference type="AlphaFoldDB" id="A0A3D9SSI4"/>
<keyword evidence="5" id="KW-0413">Isomerase</keyword>
<keyword evidence="3" id="KW-1133">Transmembrane helix</keyword>